<sequence>MTFDHDIIMAYVDGELDLVTSRRIERAADQDQALAAMIAQQRALKTRLKAHFDPALDEPLPERLTRPLEVAAIPVSDARRRFGWPTFAAMAASLALGLVIGPRLLAPDTALETAPGAGPVGVRGEMLVAQGGLADALDRQLASAQPASTDIRIGLTFRDRQGAVCRSFDSAAIAGIACRQDDRWALRQAVAGSAQSTYRQAGASDLLAAVDAMRAGDVADAATERAWQAGGWVAPRPGRPGRR</sequence>
<protein>
    <recommendedName>
        <fullName evidence="3">Anti-sigma factor</fullName>
    </recommendedName>
</protein>
<organism evidence="1 2">
    <name type="scientific">Blastomonas fulva</name>
    <dbReference type="NCBI Taxonomy" id="1550728"/>
    <lineage>
        <taxon>Bacteria</taxon>
        <taxon>Pseudomonadati</taxon>
        <taxon>Pseudomonadota</taxon>
        <taxon>Alphaproteobacteria</taxon>
        <taxon>Sphingomonadales</taxon>
        <taxon>Sphingomonadaceae</taxon>
        <taxon>Blastomonas</taxon>
    </lineage>
</organism>
<accession>A0ABM6M421</accession>
<proteinExistence type="predicted"/>
<dbReference type="Proteomes" id="UP000258016">
    <property type="component" value="Chromosome"/>
</dbReference>
<evidence type="ECO:0008006" key="3">
    <source>
        <dbReference type="Google" id="ProtNLM"/>
    </source>
</evidence>
<reference evidence="1 2" key="1">
    <citation type="submission" date="2017-03" db="EMBL/GenBank/DDBJ databases">
        <title>Complete genome sequence of Blastomonas fulva degrading microcsystin LR.</title>
        <authorList>
            <person name="Lee H.-g."/>
            <person name="Jin L."/>
            <person name="oh H.-M."/>
        </authorList>
    </citation>
    <scope>NUCLEOTIDE SEQUENCE [LARGE SCALE GENOMIC DNA]</scope>
    <source>
        <strain evidence="1 2">T2</strain>
    </source>
</reference>
<name>A0ABM6M421_9SPHN</name>
<dbReference type="RefSeq" id="WP_117351488.1">
    <property type="nucleotide sequence ID" value="NZ_CP020083.1"/>
</dbReference>
<keyword evidence="2" id="KW-1185">Reference proteome</keyword>
<evidence type="ECO:0000313" key="2">
    <source>
        <dbReference type="Proteomes" id="UP000258016"/>
    </source>
</evidence>
<dbReference type="GeneID" id="303484642"/>
<dbReference type="EMBL" id="CP020083">
    <property type="protein sequence ID" value="ASR50656.1"/>
    <property type="molecule type" value="Genomic_DNA"/>
</dbReference>
<gene>
    <name evidence="1" type="ORF">B5J99_03540</name>
</gene>
<evidence type="ECO:0000313" key="1">
    <source>
        <dbReference type="EMBL" id="ASR50656.1"/>
    </source>
</evidence>